<dbReference type="InterPro" id="IPR007835">
    <property type="entry name" value="MOFRL"/>
</dbReference>
<reference evidence="2 3" key="1">
    <citation type="submission" date="2018-07" db="EMBL/GenBank/DDBJ databases">
        <title>Complete Genome and Methylome Analysis of Deinococcus wulumuqiensis NEB 479.</title>
        <authorList>
            <person name="Fomenkov A."/>
            <person name="Luyten Y."/>
            <person name="Vincze T."/>
            <person name="Anton B.P."/>
            <person name="Clark T."/>
            <person name="Roberts R.J."/>
            <person name="Morgan R.D."/>
        </authorList>
    </citation>
    <scope>NUCLEOTIDE SEQUENCE [LARGE SCALE GENOMIC DNA]</scope>
    <source>
        <strain evidence="2 3">NEB 479</strain>
        <plasmid evidence="3">Plasmid pdrda</plasmid>
    </source>
</reference>
<keyword evidence="2" id="KW-0614">Plasmid</keyword>
<organism evidence="2 3">
    <name type="scientific">Deinococcus wulumuqiensis</name>
    <dbReference type="NCBI Taxonomy" id="980427"/>
    <lineage>
        <taxon>Bacteria</taxon>
        <taxon>Thermotogati</taxon>
        <taxon>Deinococcota</taxon>
        <taxon>Deinococci</taxon>
        <taxon>Deinococcales</taxon>
        <taxon>Deinococcaceae</taxon>
        <taxon>Deinococcus</taxon>
    </lineage>
</organism>
<dbReference type="InterPro" id="IPR039760">
    <property type="entry name" value="MOFRL_protein"/>
</dbReference>
<dbReference type="PANTHER" id="PTHR12227">
    <property type="entry name" value="GLYCERATE KINASE"/>
    <property type="match status" value="1"/>
</dbReference>
<dbReference type="STRING" id="1288484.GCA_000348665_00841"/>
<dbReference type="GO" id="GO:0008887">
    <property type="term" value="F:glycerate kinase activity"/>
    <property type="evidence" value="ECO:0007669"/>
    <property type="project" value="InterPro"/>
</dbReference>
<dbReference type="Pfam" id="PF05161">
    <property type="entry name" value="MOFRL"/>
    <property type="match status" value="1"/>
</dbReference>
<dbReference type="AlphaFoldDB" id="A0A345IKS9"/>
<proteinExistence type="predicted"/>
<feature type="domain" description="MOFRL" evidence="1">
    <location>
        <begin position="1"/>
        <end position="58"/>
    </location>
</feature>
<dbReference type="GO" id="GO:0005737">
    <property type="term" value="C:cytoplasm"/>
    <property type="evidence" value="ECO:0007669"/>
    <property type="project" value="TreeGrafter"/>
</dbReference>
<protein>
    <recommendedName>
        <fullName evidence="1">MOFRL domain-containing protein</fullName>
    </recommendedName>
</protein>
<dbReference type="Proteomes" id="UP000253744">
    <property type="component" value="Plasmid pDrdA"/>
</dbReference>
<dbReference type="KEGG" id="dwu:DVJ83_14035"/>
<gene>
    <name evidence="2" type="ORF">DVJ83_14035</name>
</gene>
<name>A0A345IKS9_9DEIO</name>
<evidence type="ECO:0000313" key="3">
    <source>
        <dbReference type="Proteomes" id="UP000253744"/>
    </source>
</evidence>
<dbReference type="SUPFAM" id="SSF82544">
    <property type="entry name" value="GckA/TtuD-like"/>
    <property type="match status" value="1"/>
</dbReference>
<evidence type="ECO:0000259" key="1">
    <source>
        <dbReference type="Pfam" id="PF05161"/>
    </source>
</evidence>
<accession>A0A345IKS9</accession>
<evidence type="ECO:0000313" key="2">
    <source>
        <dbReference type="EMBL" id="AXH00302.1"/>
    </source>
</evidence>
<dbReference type="InterPro" id="IPR037035">
    <property type="entry name" value="GK-like_C_sf"/>
</dbReference>
<dbReference type="PANTHER" id="PTHR12227:SF0">
    <property type="entry name" value="GLYCERATE KINASE"/>
    <property type="match status" value="1"/>
</dbReference>
<sequence length="66" mass="6960">MDGSSEAAGAFVTPDTLERARGLGLDARALLNRNDSGRFFARLGDALVTGPSGHNLNDFRALAIGW</sequence>
<dbReference type="EMBL" id="CP031159">
    <property type="protein sequence ID" value="AXH00302.1"/>
    <property type="molecule type" value="Genomic_DNA"/>
</dbReference>
<geneLocation type="plasmid" evidence="3">
    <name>pdrda</name>
</geneLocation>
<dbReference type="Gene3D" id="3.40.1480.10">
    <property type="entry name" value="MOFRL domain"/>
    <property type="match status" value="1"/>
</dbReference>